<evidence type="ECO:0000313" key="8">
    <source>
        <dbReference type="Proteomes" id="UP000199403"/>
    </source>
</evidence>
<dbReference type="SUPFAM" id="SSF55874">
    <property type="entry name" value="ATPase domain of HSP90 chaperone/DNA topoisomerase II/histidine kinase"/>
    <property type="match status" value="1"/>
</dbReference>
<dbReference type="PROSITE" id="PS50109">
    <property type="entry name" value="HIS_KIN"/>
    <property type="match status" value="1"/>
</dbReference>
<dbReference type="AlphaFoldDB" id="A0A1H6YI40"/>
<dbReference type="Pfam" id="PF02518">
    <property type="entry name" value="HATPase_c"/>
    <property type="match status" value="1"/>
</dbReference>
<dbReference type="InterPro" id="IPR003594">
    <property type="entry name" value="HATPase_dom"/>
</dbReference>
<dbReference type="Proteomes" id="UP000199403">
    <property type="component" value="Unassembled WGS sequence"/>
</dbReference>
<name>A0A1H6YI40_9BACT</name>
<dbReference type="Gene3D" id="3.30.565.10">
    <property type="entry name" value="Histidine kinase-like ATPase, C-terminal domain"/>
    <property type="match status" value="1"/>
</dbReference>
<dbReference type="InterPro" id="IPR003661">
    <property type="entry name" value="HisK_dim/P_dom"/>
</dbReference>
<dbReference type="PANTHER" id="PTHR43065:SF50">
    <property type="entry name" value="HISTIDINE KINASE"/>
    <property type="match status" value="1"/>
</dbReference>
<evidence type="ECO:0000313" key="7">
    <source>
        <dbReference type="EMBL" id="SEJ36880.1"/>
    </source>
</evidence>
<dbReference type="InterPro" id="IPR036890">
    <property type="entry name" value="HATPase_C_sf"/>
</dbReference>
<keyword evidence="4" id="KW-0175">Coiled coil</keyword>
<feature type="transmembrane region" description="Helical" evidence="5">
    <location>
        <begin position="334"/>
        <end position="353"/>
    </location>
</feature>
<dbReference type="CDD" id="cd00082">
    <property type="entry name" value="HisKA"/>
    <property type="match status" value="1"/>
</dbReference>
<protein>
    <recommendedName>
        <fullName evidence="2">histidine kinase</fullName>
        <ecNumber evidence="2">2.7.13.3</ecNumber>
    </recommendedName>
</protein>
<feature type="transmembrane region" description="Helical" evidence="5">
    <location>
        <begin position="309"/>
        <end position="327"/>
    </location>
</feature>
<dbReference type="GO" id="GO:0000155">
    <property type="term" value="F:phosphorelay sensor kinase activity"/>
    <property type="evidence" value="ECO:0007669"/>
    <property type="project" value="InterPro"/>
</dbReference>
<dbReference type="EMBL" id="FNZH01000003">
    <property type="protein sequence ID" value="SEJ36880.1"/>
    <property type="molecule type" value="Genomic_DNA"/>
</dbReference>
<feature type="domain" description="Histidine kinase" evidence="6">
    <location>
        <begin position="460"/>
        <end position="709"/>
    </location>
</feature>
<dbReference type="Pfam" id="PF07695">
    <property type="entry name" value="7TMR-DISM_7TM"/>
    <property type="match status" value="1"/>
</dbReference>
<dbReference type="RefSeq" id="WP_092174101.1">
    <property type="nucleotide sequence ID" value="NZ_FNZH01000003.1"/>
</dbReference>
<dbReference type="InterPro" id="IPR004358">
    <property type="entry name" value="Sig_transdc_His_kin-like_C"/>
</dbReference>
<keyword evidence="5" id="KW-1133">Transmembrane helix</keyword>
<dbReference type="PRINTS" id="PR00344">
    <property type="entry name" value="BCTRLSENSOR"/>
</dbReference>
<feature type="transmembrane region" description="Helical" evidence="5">
    <location>
        <begin position="214"/>
        <end position="237"/>
    </location>
</feature>
<gene>
    <name evidence="7" type="ORF">SAMN05192553_103507</name>
</gene>
<dbReference type="InterPro" id="IPR036097">
    <property type="entry name" value="HisK_dim/P_sf"/>
</dbReference>
<dbReference type="Gene3D" id="2.60.40.2380">
    <property type="match status" value="1"/>
</dbReference>
<evidence type="ECO:0000256" key="1">
    <source>
        <dbReference type="ARBA" id="ARBA00000085"/>
    </source>
</evidence>
<evidence type="ECO:0000256" key="4">
    <source>
        <dbReference type="SAM" id="Coils"/>
    </source>
</evidence>
<comment type="catalytic activity">
    <reaction evidence="1">
        <text>ATP + protein L-histidine = ADP + protein N-phospho-L-histidine.</text>
        <dbReference type="EC" id="2.7.13.3"/>
    </reaction>
</comment>
<sequence>MKNLYNYLRSIGLSLFLILFVTVPIIYYLGVFSQDEGMRFESFSYFTSEEAIPYDPIDMGLFTQNATQKLDLGVVTENVYLKLDLNDVEGVLRDSLYIVELSNPSFREVELVRLDSNGNLAFTESTGTLFSGSNPLKNPNPFFEIKHTDALSSQFVFRIRANVPVEFDVAISPESSFFQNYSLRLIIISTYFGIMIALFLYNLILYFSVKDKVYLYYCFYILFIAMAQLSLSGYSYFFLFENAFLYEISIIGFTTVSSIFVIPFIQLFLKTDVYVPKYDKLLYLIPAAYVITLVFRMLGYVAVSYSLTNLNGLILAVCFFSIGIVAARKGYRSAYFFLLAWSFLLFGLVVFIMHNLRIIDLGSYANFPLLAGTAIEALLLSFALADKINILKKEKEHEQLDKLEALKENERLIKEQNLYLEDMVKSRTEELEMTLKNLQNTQTQLVNQEKMASLGQLTAGIAHEINNPINFVSSNISPLKRDLKDILELMEIYREKGKEEFNEESKSEIEEMEEDIELDYLIEEVEQLLNGMEDGAKRTVEIVRGLKLFSRVDEQDVKKVDLHDGLDSTLILLNSNMSGKIKLTKNYGSIPQVECLAGKINQVFMNIISNAIHALLDHPIEGREPELTICTALENGRVIIKIQDNGPGMPPHVRNKIFEPFFTTKAVGKGTGLGLSIVYTIIENHKGTIKVESEEQVGTIFIIDLPINQN</sequence>
<dbReference type="SMART" id="SM00387">
    <property type="entry name" value="HATPase_c"/>
    <property type="match status" value="1"/>
</dbReference>
<feature type="transmembrane region" description="Helical" evidence="5">
    <location>
        <begin position="243"/>
        <end position="269"/>
    </location>
</feature>
<reference evidence="8" key="1">
    <citation type="submission" date="2016-10" db="EMBL/GenBank/DDBJ databases">
        <authorList>
            <person name="Varghese N."/>
            <person name="Submissions S."/>
        </authorList>
    </citation>
    <scope>NUCLEOTIDE SEQUENCE [LARGE SCALE GENOMIC DNA]</scope>
    <source>
        <strain evidence="8">IBRC-M 10761</strain>
    </source>
</reference>
<proteinExistence type="predicted"/>
<dbReference type="Gene3D" id="1.10.287.130">
    <property type="match status" value="1"/>
</dbReference>
<feature type="transmembrane region" description="Helical" evidence="5">
    <location>
        <begin position="365"/>
        <end position="385"/>
    </location>
</feature>
<keyword evidence="8" id="KW-1185">Reference proteome</keyword>
<evidence type="ECO:0000256" key="2">
    <source>
        <dbReference type="ARBA" id="ARBA00012438"/>
    </source>
</evidence>
<dbReference type="EC" id="2.7.13.3" evidence="2"/>
<dbReference type="InterPro" id="IPR005467">
    <property type="entry name" value="His_kinase_dom"/>
</dbReference>
<accession>A0A1H6YI40</accession>
<feature type="coiled-coil region" evidence="4">
    <location>
        <begin position="393"/>
        <end position="448"/>
    </location>
</feature>
<organism evidence="7 8">
    <name type="scientific">Cyclobacterium xiamenense</name>
    <dbReference type="NCBI Taxonomy" id="1297121"/>
    <lineage>
        <taxon>Bacteria</taxon>
        <taxon>Pseudomonadati</taxon>
        <taxon>Bacteroidota</taxon>
        <taxon>Cytophagia</taxon>
        <taxon>Cytophagales</taxon>
        <taxon>Cyclobacteriaceae</taxon>
        <taxon>Cyclobacterium</taxon>
    </lineage>
</organism>
<dbReference type="InterPro" id="IPR011623">
    <property type="entry name" value="7TMR_DISM_rcpt_extracell_dom1"/>
</dbReference>
<feature type="transmembrane region" description="Helical" evidence="5">
    <location>
        <begin position="185"/>
        <end position="207"/>
    </location>
</feature>
<evidence type="ECO:0000259" key="6">
    <source>
        <dbReference type="PROSITE" id="PS50109"/>
    </source>
</evidence>
<keyword evidence="5" id="KW-0812">Transmembrane</keyword>
<dbReference type="PANTHER" id="PTHR43065">
    <property type="entry name" value="SENSOR HISTIDINE KINASE"/>
    <property type="match status" value="1"/>
</dbReference>
<evidence type="ECO:0000256" key="5">
    <source>
        <dbReference type="SAM" id="Phobius"/>
    </source>
</evidence>
<dbReference type="SUPFAM" id="SSF47384">
    <property type="entry name" value="Homodimeric domain of signal transducing histidine kinase"/>
    <property type="match status" value="1"/>
</dbReference>
<dbReference type="STRING" id="1416801.SAMN05192553_103507"/>
<dbReference type="SMART" id="SM00388">
    <property type="entry name" value="HisKA"/>
    <property type="match status" value="1"/>
</dbReference>
<dbReference type="OrthoDB" id="9806995at2"/>
<keyword evidence="3" id="KW-0597">Phosphoprotein</keyword>
<evidence type="ECO:0000256" key="3">
    <source>
        <dbReference type="ARBA" id="ARBA00022553"/>
    </source>
</evidence>
<feature type="transmembrane region" description="Helical" evidence="5">
    <location>
        <begin position="281"/>
        <end position="303"/>
    </location>
</feature>
<keyword evidence="5" id="KW-0472">Membrane</keyword>
<feature type="transmembrane region" description="Helical" evidence="5">
    <location>
        <begin position="7"/>
        <end position="29"/>
    </location>
</feature>